<evidence type="ECO:0000313" key="2">
    <source>
        <dbReference type="Proteomes" id="UP000636800"/>
    </source>
</evidence>
<keyword evidence="2" id="KW-1185">Reference proteome</keyword>
<organism evidence="1 2">
    <name type="scientific">Vanilla planifolia</name>
    <name type="common">Vanilla</name>
    <dbReference type="NCBI Taxonomy" id="51239"/>
    <lineage>
        <taxon>Eukaryota</taxon>
        <taxon>Viridiplantae</taxon>
        <taxon>Streptophyta</taxon>
        <taxon>Embryophyta</taxon>
        <taxon>Tracheophyta</taxon>
        <taxon>Spermatophyta</taxon>
        <taxon>Magnoliopsida</taxon>
        <taxon>Liliopsida</taxon>
        <taxon>Asparagales</taxon>
        <taxon>Orchidaceae</taxon>
        <taxon>Vanilloideae</taxon>
        <taxon>Vanilleae</taxon>
        <taxon>Vanilla</taxon>
    </lineage>
</organism>
<dbReference type="AlphaFoldDB" id="A0A835RSV4"/>
<proteinExistence type="predicted"/>
<evidence type="ECO:0000313" key="1">
    <source>
        <dbReference type="EMBL" id="KAG0491538.1"/>
    </source>
</evidence>
<dbReference type="EMBL" id="JADCNL010000002">
    <property type="protein sequence ID" value="KAG0491538.1"/>
    <property type="molecule type" value="Genomic_DNA"/>
</dbReference>
<comment type="caution">
    <text evidence="1">The sequence shown here is derived from an EMBL/GenBank/DDBJ whole genome shotgun (WGS) entry which is preliminary data.</text>
</comment>
<accession>A0A835RSV4</accession>
<reference evidence="1 2" key="1">
    <citation type="journal article" date="2020" name="Nat. Food">
        <title>A phased Vanilla planifolia genome enables genetic improvement of flavour and production.</title>
        <authorList>
            <person name="Hasing T."/>
            <person name="Tang H."/>
            <person name="Brym M."/>
            <person name="Khazi F."/>
            <person name="Huang T."/>
            <person name="Chambers A.H."/>
        </authorList>
    </citation>
    <scope>NUCLEOTIDE SEQUENCE [LARGE SCALE GENOMIC DNA]</scope>
    <source>
        <tissue evidence="1">Leaf</tissue>
    </source>
</reference>
<dbReference type="Proteomes" id="UP000636800">
    <property type="component" value="Chromosome 2"/>
</dbReference>
<gene>
    <name evidence="1" type="ORF">HPP92_004936</name>
</gene>
<protein>
    <submittedName>
        <fullName evidence="1">Uncharacterized protein</fullName>
    </submittedName>
</protein>
<name>A0A835RSV4_VANPL</name>
<dbReference type="OrthoDB" id="2423195at2759"/>
<sequence length="78" mass="8666">MGITDTGCEKSFEGDELVTKGVRVNEAPSMVFVEGNDFVPSIVIVKSTKLNLPFEVVEQQGDFQNEENKKTEVDEERG</sequence>